<evidence type="ECO:0000313" key="3">
    <source>
        <dbReference type="Proteomes" id="UP001476950"/>
    </source>
</evidence>
<gene>
    <name evidence="2" type="ORF">NDI38_12050</name>
</gene>
<name>A0ABV0KIU2_9CYAN</name>
<dbReference type="Proteomes" id="UP001476950">
    <property type="component" value="Unassembled WGS sequence"/>
</dbReference>
<evidence type="ECO:0000256" key="1">
    <source>
        <dbReference type="SAM" id="Phobius"/>
    </source>
</evidence>
<sequence length="193" mass="21713">MTLRKVVIGKFSIALKAIAIGLPVIIHLPALEKSVAEQPKSPPSKLAQLAYFQGNWVCQVQDVGTADSELAGKMTWSVTAQVGKRSYRIQGTYIRNRERNKKILIQGSMAYDVASDRFVQTVLANDGSKLIFNSVGWQKENFVWQGVQTIQEEDYILRRTITRKSKRTFKAAYAALNPINSQWYSVTNLVCTK</sequence>
<keyword evidence="1" id="KW-1133">Transmembrane helix</keyword>
<protein>
    <recommendedName>
        <fullName evidence="4">DUF1579 domain-containing protein</fullName>
    </recommendedName>
</protein>
<feature type="transmembrane region" description="Helical" evidence="1">
    <location>
        <begin position="12"/>
        <end position="31"/>
    </location>
</feature>
<keyword evidence="3" id="KW-1185">Reference proteome</keyword>
<accession>A0ABV0KIU2</accession>
<dbReference type="RefSeq" id="WP_190448934.1">
    <property type="nucleotide sequence ID" value="NZ_JAMPLM010000009.1"/>
</dbReference>
<evidence type="ECO:0008006" key="4">
    <source>
        <dbReference type="Google" id="ProtNLM"/>
    </source>
</evidence>
<evidence type="ECO:0000313" key="2">
    <source>
        <dbReference type="EMBL" id="MEP1059171.1"/>
    </source>
</evidence>
<keyword evidence="1" id="KW-0812">Transmembrane</keyword>
<comment type="caution">
    <text evidence="2">The sequence shown here is derived from an EMBL/GenBank/DDBJ whole genome shotgun (WGS) entry which is preliminary data.</text>
</comment>
<proteinExistence type="predicted"/>
<organism evidence="2 3">
    <name type="scientific">Stenomitos frigidus AS-A4</name>
    <dbReference type="NCBI Taxonomy" id="2933935"/>
    <lineage>
        <taxon>Bacteria</taxon>
        <taxon>Bacillati</taxon>
        <taxon>Cyanobacteriota</taxon>
        <taxon>Cyanophyceae</taxon>
        <taxon>Leptolyngbyales</taxon>
        <taxon>Leptolyngbyaceae</taxon>
        <taxon>Stenomitos</taxon>
    </lineage>
</organism>
<keyword evidence="1" id="KW-0472">Membrane</keyword>
<dbReference type="EMBL" id="JAMPLM010000009">
    <property type="protein sequence ID" value="MEP1059171.1"/>
    <property type="molecule type" value="Genomic_DNA"/>
</dbReference>
<reference evidence="2 3" key="1">
    <citation type="submission" date="2022-04" db="EMBL/GenBank/DDBJ databases">
        <title>Positive selection, recombination, and allopatry shape intraspecific diversity of widespread and dominant cyanobacteria.</title>
        <authorList>
            <person name="Wei J."/>
            <person name="Shu W."/>
            <person name="Hu C."/>
        </authorList>
    </citation>
    <scope>NUCLEOTIDE SEQUENCE [LARGE SCALE GENOMIC DNA]</scope>
    <source>
        <strain evidence="2 3">AS-A4</strain>
    </source>
</reference>